<reference evidence="1" key="1">
    <citation type="journal article" date="2014" name="Int. J. Syst. Evol. Microbiol.">
        <title>Complete genome sequence of Corynebacterium casei LMG S-19264T (=DSM 44701T), isolated from a smear-ripened cheese.</title>
        <authorList>
            <consortium name="US DOE Joint Genome Institute (JGI-PGF)"/>
            <person name="Walter F."/>
            <person name="Albersmeier A."/>
            <person name="Kalinowski J."/>
            <person name="Ruckert C."/>
        </authorList>
    </citation>
    <scope>NUCLEOTIDE SEQUENCE</scope>
    <source>
        <strain evidence="1">JCM 3131</strain>
    </source>
</reference>
<dbReference type="Proteomes" id="UP000620156">
    <property type="component" value="Unassembled WGS sequence"/>
</dbReference>
<protein>
    <submittedName>
        <fullName evidence="1">Uncharacterized protein</fullName>
    </submittedName>
</protein>
<proteinExistence type="predicted"/>
<gene>
    <name evidence="1" type="ORF">GCM10010145_60290</name>
</gene>
<comment type="caution">
    <text evidence="1">The sequence shown here is derived from an EMBL/GenBank/DDBJ whole genome shotgun (WGS) entry which is preliminary data.</text>
</comment>
<sequence>MAPIAALMDGGARLLHRRTPPPVTNWTVAAVGRDRSYDITAARTDLGYRPRIGLDAGLREMAPRPALDSGSA</sequence>
<accession>A0A918BR76</accession>
<keyword evidence="2" id="KW-1185">Reference proteome</keyword>
<name>A0A918BR76_9ACTN</name>
<organism evidence="1 2">
    <name type="scientific">Streptomyces ruber</name>
    <dbReference type="NCBI Taxonomy" id="83378"/>
    <lineage>
        <taxon>Bacteria</taxon>
        <taxon>Bacillati</taxon>
        <taxon>Actinomycetota</taxon>
        <taxon>Actinomycetes</taxon>
        <taxon>Kitasatosporales</taxon>
        <taxon>Streptomycetaceae</taxon>
        <taxon>Streptomyces</taxon>
    </lineage>
</organism>
<evidence type="ECO:0000313" key="1">
    <source>
        <dbReference type="EMBL" id="GGQ82448.1"/>
    </source>
</evidence>
<reference evidence="1" key="2">
    <citation type="submission" date="2020-09" db="EMBL/GenBank/DDBJ databases">
        <authorList>
            <person name="Sun Q."/>
            <person name="Ohkuma M."/>
        </authorList>
    </citation>
    <scope>NUCLEOTIDE SEQUENCE</scope>
    <source>
        <strain evidence="1">JCM 3131</strain>
    </source>
</reference>
<evidence type="ECO:0000313" key="2">
    <source>
        <dbReference type="Proteomes" id="UP000620156"/>
    </source>
</evidence>
<dbReference type="EMBL" id="BMQK01000019">
    <property type="protein sequence ID" value="GGQ82448.1"/>
    <property type="molecule type" value="Genomic_DNA"/>
</dbReference>
<dbReference type="Gene3D" id="3.40.50.720">
    <property type="entry name" value="NAD(P)-binding Rossmann-like Domain"/>
    <property type="match status" value="1"/>
</dbReference>
<dbReference type="AlphaFoldDB" id="A0A918BR76"/>